<dbReference type="OrthoDB" id="3190266at2"/>
<sequence length="544" mass="58396">MDVSTVDAMDQRGSTGMPLSTLLADLAPGVLDVVVTPREPQQEVTTVQIWEPECDTGVAAGAMVFAVGPSRHEVERLLSACESASAAAIVVRATETGLAQRAAESGLWVLAPGSGITWDRAAALVRAALAASGDQQDGHPWDGGTDLFELADAAALALGAPVDVTDHRLRLMAFSSMDEACEELDDQLRVKTILHRRVPEEVGAWLRANGQLTRLIRATEPVPIVPPGHRPRLAMPLRAGPEVIGYLWLLPFSGSLDDSATETARDIARVFAGRLARAVVADRQRHASDLLRGVLDGRLVADALSTVLDASDTTQLRVIGFGSHDDAPLHHVDRCHLESLVATRIQSLGSVSVTAMIGNTVYALVGTGHGPMTGLRSLSDDIVVRAGRQLGVKLVAVIGGVKTKMSELRRAGAEIDRALRIHAHAGGGNVVTLDDISLHCILHELAEVTEERPHLLAGSLEVLAEFDQTKNTAYIPTLLAYFDANCDLAGAANAMYLHRNTIRYRLQRMRDICGLDLDDPLDRLVTEMQLRLLMIRKATDASAH</sequence>
<dbReference type="EMBL" id="MVHM01000012">
    <property type="protein sequence ID" value="ORA35510.1"/>
    <property type="molecule type" value="Genomic_DNA"/>
</dbReference>
<reference evidence="2" key="3">
    <citation type="submission" date="2020-02" db="EMBL/GenBank/DDBJ databases">
        <authorList>
            <person name="Matsumoto Y."/>
            <person name="Motooka D."/>
            <person name="Nakamura S."/>
        </authorList>
    </citation>
    <scope>NUCLEOTIDE SEQUENCE</scope>
    <source>
        <strain evidence="2">JCM 12687</strain>
        <plasmid evidence="2">pJCM12687</plasmid>
    </source>
</reference>
<name>A0A7I7WF52_9MYCO</name>
<reference evidence="2 5" key="2">
    <citation type="journal article" date="2019" name="Emerg. Microbes Infect.">
        <title>Comprehensive subspecies identification of 175 nontuberculous mycobacteria species based on 7547 genomic profiles.</title>
        <authorList>
            <person name="Matsumoto Y."/>
            <person name="Kinjo T."/>
            <person name="Motooka D."/>
            <person name="Nabeya D."/>
            <person name="Jung N."/>
            <person name="Uechi K."/>
            <person name="Horii T."/>
            <person name="Iida T."/>
            <person name="Fujita J."/>
            <person name="Nakamura S."/>
        </authorList>
    </citation>
    <scope>NUCLEOTIDE SEQUENCE [LARGE SCALE GENOMIC DNA]</scope>
    <source>
        <strain evidence="2 5">JCM 12687</strain>
        <plasmid evidence="2">pJCM12687</plasmid>
    </source>
</reference>
<dbReference type="PANTHER" id="PTHR33744">
    <property type="entry name" value="CARBOHYDRATE DIACID REGULATOR"/>
    <property type="match status" value="1"/>
</dbReference>
<dbReference type="InterPro" id="IPR042070">
    <property type="entry name" value="PucR_C-HTH_sf"/>
</dbReference>
<dbReference type="InterPro" id="IPR051448">
    <property type="entry name" value="CdaR-like_regulators"/>
</dbReference>
<keyword evidence="5" id="KW-1185">Reference proteome</keyword>
<reference evidence="3 4" key="1">
    <citation type="submission" date="2016-12" db="EMBL/GenBank/DDBJ databases">
        <title>The new phylogeny of genus Mycobacterium.</title>
        <authorList>
            <person name="Tortoli E."/>
            <person name="Trovato A."/>
            <person name="Cirillo D.M."/>
        </authorList>
    </citation>
    <scope>NUCLEOTIDE SEQUENCE [LARGE SCALE GENOMIC DNA]</scope>
    <source>
        <strain evidence="3 4">DSM 44624</strain>
    </source>
</reference>
<dbReference type="Proteomes" id="UP000467379">
    <property type="component" value="Plasmid pJCM12687"/>
</dbReference>
<evidence type="ECO:0000259" key="1">
    <source>
        <dbReference type="Pfam" id="PF13556"/>
    </source>
</evidence>
<geneLocation type="plasmid" evidence="2 5">
    <name>pJCM12687</name>
</geneLocation>
<evidence type="ECO:0000313" key="3">
    <source>
        <dbReference type="EMBL" id="ORA35510.1"/>
    </source>
</evidence>
<keyword evidence="2" id="KW-0614">Plasmid</keyword>
<dbReference type="Pfam" id="PF13556">
    <property type="entry name" value="HTH_30"/>
    <property type="match status" value="1"/>
</dbReference>
<dbReference type="Proteomes" id="UP000192441">
    <property type="component" value="Unassembled WGS sequence"/>
</dbReference>
<proteinExistence type="predicted"/>
<evidence type="ECO:0000313" key="2">
    <source>
        <dbReference type="EMBL" id="BBZ15231.1"/>
    </source>
</evidence>
<feature type="domain" description="PucR C-terminal helix-turn-helix" evidence="1">
    <location>
        <begin position="475"/>
        <end position="531"/>
    </location>
</feature>
<evidence type="ECO:0000313" key="5">
    <source>
        <dbReference type="Proteomes" id="UP000467379"/>
    </source>
</evidence>
<dbReference type="PANTHER" id="PTHR33744:SF17">
    <property type="entry name" value="CONSERVED PROTEIN"/>
    <property type="match status" value="1"/>
</dbReference>
<protein>
    <submittedName>
        <fullName evidence="2">Transcriptional regulator</fullName>
    </submittedName>
</protein>
<accession>A0A7I7WF52</accession>
<organism evidence="3 4">
    <name type="scientific">Mycobacterium branderi</name>
    <dbReference type="NCBI Taxonomy" id="43348"/>
    <lineage>
        <taxon>Bacteria</taxon>
        <taxon>Bacillati</taxon>
        <taxon>Actinomycetota</taxon>
        <taxon>Actinomycetes</taxon>
        <taxon>Mycobacteriales</taxon>
        <taxon>Mycobacteriaceae</taxon>
        <taxon>Mycobacterium</taxon>
    </lineage>
</organism>
<gene>
    <name evidence="3" type="ORF">BST20_18180</name>
    <name evidence="2" type="ORF">MBRA_54260</name>
</gene>
<dbReference type="Gene3D" id="1.10.10.2840">
    <property type="entry name" value="PucR C-terminal helix-turn-helix domain"/>
    <property type="match status" value="1"/>
</dbReference>
<dbReference type="AlphaFoldDB" id="A0A7I7WF52"/>
<dbReference type="EMBL" id="AP022607">
    <property type="protein sequence ID" value="BBZ15231.1"/>
    <property type="molecule type" value="Genomic_DNA"/>
</dbReference>
<dbReference type="InterPro" id="IPR025736">
    <property type="entry name" value="PucR_C-HTH_dom"/>
</dbReference>
<evidence type="ECO:0000313" key="4">
    <source>
        <dbReference type="Proteomes" id="UP000192441"/>
    </source>
</evidence>
<dbReference type="RefSeq" id="WP_083132784.1">
    <property type="nucleotide sequence ID" value="NZ_AP022607.1"/>
</dbReference>